<reference evidence="2 3" key="1">
    <citation type="submission" date="2020-10" db="EMBL/GenBank/DDBJ databases">
        <title>Sequencing the genomes of 1000 actinobacteria strains.</title>
        <authorList>
            <person name="Klenk H.-P."/>
        </authorList>
    </citation>
    <scope>NUCLEOTIDE SEQUENCE [LARGE SCALE GENOMIC DNA]</scope>
    <source>
        <strain evidence="2 3">DSM 45157</strain>
    </source>
</reference>
<dbReference type="RefSeq" id="WP_191267743.1">
    <property type="nucleotide sequence ID" value="NZ_BMXJ01000001.1"/>
</dbReference>
<dbReference type="Proteomes" id="UP000598217">
    <property type="component" value="Unassembled WGS sequence"/>
</dbReference>
<dbReference type="EMBL" id="JADBDY010000001">
    <property type="protein sequence ID" value="MBE1460589.1"/>
    <property type="molecule type" value="Genomic_DNA"/>
</dbReference>
<evidence type="ECO:0000313" key="3">
    <source>
        <dbReference type="Proteomes" id="UP000598217"/>
    </source>
</evidence>
<keyword evidence="1" id="KW-1133">Transmembrane helix</keyword>
<gene>
    <name evidence="2" type="ORF">H4W79_004803</name>
</gene>
<evidence type="ECO:0000256" key="1">
    <source>
        <dbReference type="SAM" id="Phobius"/>
    </source>
</evidence>
<proteinExistence type="predicted"/>
<sequence length="78" mass="8768">MPFDKPPRPWYLALSVLLTLTGAVLLWLDSDVLVPSQIWVLTLVWATNMVGCLVLYALNRVRSRSRQANSISKSEPAE</sequence>
<evidence type="ECO:0000313" key="2">
    <source>
        <dbReference type="EMBL" id="MBE1460589.1"/>
    </source>
</evidence>
<keyword evidence="1" id="KW-0472">Membrane</keyword>
<organism evidence="2 3">
    <name type="scientific">Nocardiopsis terrae</name>
    <dbReference type="NCBI Taxonomy" id="372655"/>
    <lineage>
        <taxon>Bacteria</taxon>
        <taxon>Bacillati</taxon>
        <taxon>Actinomycetota</taxon>
        <taxon>Actinomycetes</taxon>
        <taxon>Streptosporangiales</taxon>
        <taxon>Nocardiopsidaceae</taxon>
        <taxon>Nocardiopsis</taxon>
    </lineage>
</organism>
<protein>
    <submittedName>
        <fullName evidence="2">Uncharacterized protein</fullName>
    </submittedName>
</protein>
<feature type="transmembrane region" description="Helical" evidence="1">
    <location>
        <begin position="34"/>
        <end position="58"/>
    </location>
</feature>
<name>A0ABR9HNL9_9ACTN</name>
<accession>A0ABR9HNL9</accession>
<comment type="caution">
    <text evidence="2">The sequence shown here is derived from an EMBL/GenBank/DDBJ whole genome shotgun (WGS) entry which is preliminary data.</text>
</comment>
<keyword evidence="3" id="KW-1185">Reference proteome</keyword>
<feature type="transmembrane region" description="Helical" evidence="1">
    <location>
        <begin position="9"/>
        <end position="28"/>
    </location>
</feature>
<keyword evidence="1" id="KW-0812">Transmembrane</keyword>